<keyword evidence="3" id="KW-1185">Reference proteome</keyword>
<dbReference type="InParanoid" id="A0A0V0R4F1"/>
<evidence type="ECO:0000313" key="3">
    <source>
        <dbReference type="Proteomes" id="UP000054937"/>
    </source>
</evidence>
<dbReference type="Proteomes" id="UP000054937">
    <property type="component" value="Unassembled WGS sequence"/>
</dbReference>
<proteinExistence type="predicted"/>
<accession>A0A0V0R4F1</accession>
<dbReference type="AlphaFoldDB" id="A0A0V0R4F1"/>
<feature type="region of interest" description="Disordered" evidence="1">
    <location>
        <begin position="395"/>
        <end position="466"/>
    </location>
</feature>
<gene>
    <name evidence="2" type="ORF">PPERSA_04669</name>
</gene>
<organism evidence="2 3">
    <name type="scientific">Pseudocohnilembus persalinus</name>
    <name type="common">Ciliate</name>
    <dbReference type="NCBI Taxonomy" id="266149"/>
    <lineage>
        <taxon>Eukaryota</taxon>
        <taxon>Sar</taxon>
        <taxon>Alveolata</taxon>
        <taxon>Ciliophora</taxon>
        <taxon>Intramacronucleata</taxon>
        <taxon>Oligohymenophorea</taxon>
        <taxon>Scuticociliatia</taxon>
        <taxon>Philasterida</taxon>
        <taxon>Pseudocohnilembidae</taxon>
        <taxon>Pseudocohnilembus</taxon>
    </lineage>
</organism>
<comment type="caution">
    <text evidence="2">The sequence shown here is derived from an EMBL/GenBank/DDBJ whole genome shotgun (WGS) entry which is preliminary data.</text>
</comment>
<evidence type="ECO:0000313" key="2">
    <source>
        <dbReference type="EMBL" id="KRX09363.1"/>
    </source>
</evidence>
<feature type="compositionally biased region" description="Basic and acidic residues" evidence="1">
    <location>
        <begin position="433"/>
        <end position="444"/>
    </location>
</feature>
<name>A0A0V0R4F1_PSEPJ</name>
<dbReference type="EMBL" id="LDAU01000051">
    <property type="protein sequence ID" value="KRX09363.1"/>
    <property type="molecule type" value="Genomic_DNA"/>
</dbReference>
<reference evidence="2 3" key="1">
    <citation type="journal article" date="2015" name="Sci. Rep.">
        <title>Genome of the facultative scuticociliatosis pathogen Pseudocohnilembus persalinus provides insight into its virulence through horizontal gene transfer.</title>
        <authorList>
            <person name="Xiong J."/>
            <person name="Wang G."/>
            <person name="Cheng J."/>
            <person name="Tian M."/>
            <person name="Pan X."/>
            <person name="Warren A."/>
            <person name="Jiang C."/>
            <person name="Yuan D."/>
            <person name="Miao W."/>
        </authorList>
    </citation>
    <scope>NUCLEOTIDE SEQUENCE [LARGE SCALE GENOMIC DNA]</scope>
    <source>
        <strain evidence="2">36N120E</strain>
    </source>
</reference>
<evidence type="ECO:0000256" key="1">
    <source>
        <dbReference type="SAM" id="MobiDB-lite"/>
    </source>
</evidence>
<sequence length="466" mass="55694">MSQIKQNQVNTLKDQKPQNFQIQQQNQEKSLNLYRNFKLLNPYQEGEWSKITINAGKNNISYQQITFSYNDSSKKQQKGWQGKILYDNQYFIEQGVSQKLVKQKLREMLKMHYLTRKKQFAIYQTQEWIFYKQFFKQNETQEFNELLKCFQKQGYEQLLNNRDQYQQYIQIIDKIIQKQKLFDLTIKEVVKDIFKIIEEHKEFNKIITTHEREESKIKENWKITIKENKEEIKVENLIQFLKENMVVNLFLVDRENVLSFQPQYGQDFQNIFTKSSEIRQNKIGNLYGSLFLDVVRKSNSHLVKTQHFISTESQFKDSADVLIVYLCGFLSQLQNLTITFITQDHFGNTLKSINSKFEWINPQTDLYKQSQNIYLARFYEDSYEHLKQNLIIVNKQSQDKNSQSNDSDDKENISDSNQNHKLKQNIGHSEQNQSDHKNSYKEDQNSQISDSDNLDSEISDNGYFEL</sequence>
<protein>
    <submittedName>
        <fullName evidence="2">Uncharacterized protein</fullName>
    </submittedName>
</protein>
<feature type="compositionally biased region" description="Low complexity" evidence="1">
    <location>
        <begin position="395"/>
        <end position="405"/>
    </location>
</feature>